<keyword evidence="5" id="KW-0067">ATP-binding</keyword>
<evidence type="ECO:0000313" key="8">
    <source>
        <dbReference type="Proteomes" id="UP000663801"/>
    </source>
</evidence>
<dbReference type="EMBL" id="JAERWL010000014">
    <property type="protein sequence ID" value="MBM9477888.1"/>
    <property type="molecule type" value="Genomic_DNA"/>
</dbReference>
<feature type="domain" description="Carbohydrate kinase PfkB" evidence="6">
    <location>
        <begin position="8"/>
        <end position="291"/>
    </location>
</feature>
<dbReference type="AlphaFoldDB" id="A0A938YNC2"/>
<organism evidence="7 8">
    <name type="scientific">Nakamurella flavida</name>
    <dbReference type="NCBI Taxonomy" id="363630"/>
    <lineage>
        <taxon>Bacteria</taxon>
        <taxon>Bacillati</taxon>
        <taxon>Actinomycetota</taxon>
        <taxon>Actinomycetes</taxon>
        <taxon>Nakamurellales</taxon>
        <taxon>Nakamurellaceae</taxon>
        <taxon>Nakamurella</taxon>
    </lineage>
</organism>
<keyword evidence="3" id="KW-0547">Nucleotide-binding</keyword>
<evidence type="ECO:0000256" key="2">
    <source>
        <dbReference type="ARBA" id="ARBA00022679"/>
    </source>
</evidence>
<name>A0A938YNC2_9ACTN</name>
<accession>A0A938YNC2</accession>
<evidence type="ECO:0000256" key="4">
    <source>
        <dbReference type="ARBA" id="ARBA00022777"/>
    </source>
</evidence>
<protein>
    <recommendedName>
        <fullName evidence="6">Carbohydrate kinase PfkB domain-containing protein</fullName>
    </recommendedName>
</protein>
<dbReference type="Pfam" id="PF00294">
    <property type="entry name" value="PfkB"/>
    <property type="match status" value="1"/>
</dbReference>
<comment type="caution">
    <text evidence="7">The sequence shown here is derived from an EMBL/GenBank/DDBJ whole genome shotgun (WGS) entry which is preliminary data.</text>
</comment>
<dbReference type="RefSeq" id="WP_205258013.1">
    <property type="nucleotide sequence ID" value="NZ_BAAAPV010000002.1"/>
</dbReference>
<dbReference type="Gene3D" id="3.40.1190.20">
    <property type="match status" value="1"/>
</dbReference>
<proteinExistence type="inferred from homology"/>
<dbReference type="InterPro" id="IPR029056">
    <property type="entry name" value="Ribokinase-like"/>
</dbReference>
<dbReference type="GO" id="GO:0005524">
    <property type="term" value="F:ATP binding"/>
    <property type="evidence" value="ECO:0007669"/>
    <property type="project" value="UniProtKB-KW"/>
</dbReference>
<dbReference type="Proteomes" id="UP000663801">
    <property type="component" value="Unassembled WGS sequence"/>
</dbReference>
<dbReference type="GO" id="GO:0016301">
    <property type="term" value="F:kinase activity"/>
    <property type="evidence" value="ECO:0007669"/>
    <property type="project" value="UniProtKB-KW"/>
</dbReference>
<dbReference type="InterPro" id="IPR050306">
    <property type="entry name" value="PfkB_Carbo_kinase"/>
</dbReference>
<comment type="similarity">
    <text evidence="1">Belongs to the carbohydrate kinase PfkB family.</text>
</comment>
<keyword evidence="2" id="KW-0808">Transferase</keyword>
<sequence length="310" mass="31046">MTSFDVIVLGEVLLEVATTEPMRAGAYARLGVSGDALNVAAAAAATGARVGLLAVLPPDWLGDAVEARVAELGVDTRLLRRRPGQQGVYVVHSDPDGQREFSYARSQSVGSTLSPADLVGTGLETAGAVVTGGIAAAISESARAAVIQAASTARQFVFDPNFRPALTRPAAAAAVLAAVAPHAALLTPSHPRETTALLGIDRPFHAAQYLLGLGAKRIAVTCGSAGALLAEPGWAAELAPFSAPAVVDQTGAGDSFVGSLTARLVAGEDFLGAARYAAAAAALSVGGQGGTGYVPRAQDVQAAMNAAATA</sequence>
<reference evidence="7" key="1">
    <citation type="submission" date="2021-01" db="EMBL/GenBank/DDBJ databases">
        <title>KCTC 19127 draft genome.</title>
        <authorList>
            <person name="An D."/>
        </authorList>
    </citation>
    <scope>NUCLEOTIDE SEQUENCE</scope>
    <source>
        <strain evidence="7">KCTC 19127</strain>
    </source>
</reference>
<evidence type="ECO:0000259" key="6">
    <source>
        <dbReference type="Pfam" id="PF00294"/>
    </source>
</evidence>
<gene>
    <name evidence="7" type="ORF">JL107_15680</name>
</gene>
<dbReference type="PANTHER" id="PTHR43085">
    <property type="entry name" value="HEXOKINASE FAMILY MEMBER"/>
    <property type="match status" value="1"/>
</dbReference>
<dbReference type="SUPFAM" id="SSF53613">
    <property type="entry name" value="Ribokinase-like"/>
    <property type="match status" value="1"/>
</dbReference>
<dbReference type="InterPro" id="IPR011611">
    <property type="entry name" value="PfkB_dom"/>
</dbReference>
<evidence type="ECO:0000256" key="3">
    <source>
        <dbReference type="ARBA" id="ARBA00022741"/>
    </source>
</evidence>
<dbReference type="PANTHER" id="PTHR43085:SF1">
    <property type="entry name" value="PSEUDOURIDINE KINASE-RELATED"/>
    <property type="match status" value="1"/>
</dbReference>
<evidence type="ECO:0000256" key="5">
    <source>
        <dbReference type="ARBA" id="ARBA00022840"/>
    </source>
</evidence>
<keyword evidence="4" id="KW-0418">Kinase</keyword>
<evidence type="ECO:0000313" key="7">
    <source>
        <dbReference type="EMBL" id="MBM9477888.1"/>
    </source>
</evidence>
<evidence type="ECO:0000256" key="1">
    <source>
        <dbReference type="ARBA" id="ARBA00010688"/>
    </source>
</evidence>
<keyword evidence="8" id="KW-1185">Reference proteome</keyword>